<accession>A0A382FA26</accession>
<evidence type="ECO:0000313" key="1">
    <source>
        <dbReference type="EMBL" id="SVB59053.1"/>
    </source>
</evidence>
<dbReference type="EMBL" id="UINC01048481">
    <property type="protein sequence ID" value="SVB59053.1"/>
    <property type="molecule type" value="Genomic_DNA"/>
</dbReference>
<dbReference type="Pfam" id="PF17963">
    <property type="entry name" value="Big_9"/>
    <property type="match status" value="1"/>
</dbReference>
<gene>
    <name evidence="1" type="ORF">METZ01_LOCUS211907</name>
</gene>
<feature type="non-terminal residue" evidence="1">
    <location>
        <position position="427"/>
    </location>
</feature>
<proteinExistence type="predicted"/>
<dbReference type="AlphaFoldDB" id="A0A382FA26"/>
<sequence>MKTKTTLKLACISAAILMPTANLVAEDPVASDQTENVTVDVSKNIILSVTDNDGDDVQVKITDFPDHGSIGGVIYNTSHTLTTYEAYFKTGTEFGDEIDLGTGGRRLSEISFEAYAEITSAPSPAQAILRIYKNDGTDPTSGFVSTDYGAQEPGTLLYTSAEITLVGGFNTYRVNDINVDLPAKVTWTVEFSGVTGTSAGSGNCAALILAGNEAVGGSLDDFWMKVGSDWKLYQATTGSFAGATLDDNFAANVIAYDKDSVVVKYTPASGYTGSDSFVYEVIDGNGGSDTATVSITVGANNVPVASDQSDNVTTSTSKNITLDVTDNDGDDVQVKITTFPTKGSIGGVIYNTSHTLTTYEAYYAVGTEFGDEIDLGSGGRRLGEFAFEAYAEISGLPTGTAKAKLKIYANDGTDPTSGFVSTDYGAQ</sequence>
<protein>
    <recommendedName>
        <fullName evidence="2">RapA2 cadherin-like domain-containing protein</fullName>
    </recommendedName>
</protein>
<reference evidence="1" key="1">
    <citation type="submission" date="2018-05" db="EMBL/GenBank/DDBJ databases">
        <authorList>
            <person name="Lanie J.A."/>
            <person name="Ng W.-L."/>
            <person name="Kazmierczak K.M."/>
            <person name="Andrzejewski T.M."/>
            <person name="Davidsen T.M."/>
            <person name="Wayne K.J."/>
            <person name="Tettelin H."/>
            <person name="Glass J.I."/>
            <person name="Rusch D."/>
            <person name="Podicherti R."/>
            <person name="Tsui H.-C.T."/>
            <person name="Winkler M.E."/>
        </authorList>
    </citation>
    <scope>NUCLEOTIDE SEQUENCE</scope>
</reference>
<name>A0A382FA26_9ZZZZ</name>
<organism evidence="1">
    <name type="scientific">marine metagenome</name>
    <dbReference type="NCBI Taxonomy" id="408172"/>
    <lineage>
        <taxon>unclassified sequences</taxon>
        <taxon>metagenomes</taxon>
        <taxon>ecological metagenomes</taxon>
    </lineage>
</organism>
<evidence type="ECO:0008006" key="2">
    <source>
        <dbReference type="Google" id="ProtNLM"/>
    </source>
</evidence>
<dbReference type="Gene3D" id="2.60.40.3440">
    <property type="match status" value="1"/>
</dbReference>